<dbReference type="PANTHER" id="PTHR30399">
    <property type="entry name" value="UNCHARACTERIZED PROTEIN YGJP"/>
    <property type="match status" value="1"/>
</dbReference>
<dbReference type="AlphaFoldDB" id="A0A532V180"/>
<organism evidence="2 3">
    <name type="scientific">candidate division TA06 bacterium B3_TA06</name>
    <dbReference type="NCBI Taxonomy" id="2012487"/>
    <lineage>
        <taxon>Bacteria</taxon>
        <taxon>Bacteria division TA06</taxon>
    </lineage>
</organism>
<dbReference type="GO" id="GO:0016787">
    <property type="term" value="F:hydrolase activity"/>
    <property type="evidence" value="ECO:0007669"/>
    <property type="project" value="UniProtKB-KW"/>
</dbReference>
<feature type="domain" description="YgjP-like metallopeptidase" evidence="1">
    <location>
        <begin position="46"/>
        <end position="257"/>
    </location>
</feature>
<protein>
    <submittedName>
        <fullName evidence="2">Metal-dependent hydrolase</fullName>
    </submittedName>
</protein>
<evidence type="ECO:0000313" key="3">
    <source>
        <dbReference type="Proteomes" id="UP000317778"/>
    </source>
</evidence>
<sequence length="266" mass="32131">MRDYIYTRRIVNLNVDSPQDSFRILLMQSPKGPSFQFRLKESKRARHVRLKMSVQEGLIVVVPPDFNQERIPDILERNRLWIEKAQRKVEEQRRLFGRKSLESLPEIIQLRAIDEEWLVEYHFTASSRVTAIEKRENTLVISGAIEDPEPCRMALRRWIKRKALEHLVPWFYAVSKEKKIRVSKVLVKNQRSRWGSCTDQKTISLNQKVLFLPVHLMRYVFIHELCHIVHSNHSKRYWDLVKRHELRYKEFDRELRSAWEYIPAWM</sequence>
<dbReference type="InterPro" id="IPR002725">
    <property type="entry name" value="YgjP-like_metallopeptidase"/>
</dbReference>
<name>A0A532V180_UNCT6</name>
<dbReference type="Gene3D" id="3.30.2010.10">
    <property type="entry name" value="Metalloproteases ('zincins'), catalytic domain"/>
    <property type="match status" value="1"/>
</dbReference>
<dbReference type="Pfam" id="PF01863">
    <property type="entry name" value="YgjP-like"/>
    <property type="match status" value="1"/>
</dbReference>
<evidence type="ECO:0000313" key="2">
    <source>
        <dbReference type="EMBL" id="TKJ40973.1"/>
    </source>
</evidence>
<evidence type="ECO:0000259" key="1">
    <source>
        <dbReference type="Pfam" id="PF01863"/>
    </source>
</evidence>
<accession>A0A532V180</accession>
<proteinExistence type="predicted"/>
<dbReference type="EMBL" id="NJBO01000015">
    <property type="protein sequence ID" value="TKJ40973.1"/>
    <property type="molecule type" value="Genomic_DNA"/>
</dbReference>
<comment type="caution">
    <text evidence="2">The sequence shown here is derived from an EMBL/GenBank/DDBJ whole genome shotgun (WGS) entry which is preliminary data.</text>
</comment>
<dbReference type="PANTHER" id="PTHR30399:SF1">
    <property type="entry name" value="UTP PYROPHOSPHATASE"/>
    <property type="match status" value="1"/>
</dbReference>
<dbReference type="Proteomes" id="UP000317778">
    <property type="component" value="Unassembled WGS sequence"/>
</dbReference>
<keyword evidence="2" id="KW-0378">Hydrolase</keyword>
<gene>
    <name evidence="2" type="ORF">CEE36_08890</name>
</gene>
<dbReference type="CDD" id="cd07344">
    <property type="entry name" value="M48_yhfN_like"/>
    <property type="match status" value="1"/>
</dbReference>
<dbReference type="InterPro" id="IPR053136">
    <property type="entry name" value="UTP_pyrophosphatase-like"/>
</dbReference>
<reference evidence="2 3" key="1">
    <citation type="submission" date="2017-06" db="EMBL/GenBank/DDBJ databases">
        <title>Novel microbial phyla capable of carbon fixation and sulfur reduction in deep-sea sediments.</title>
        <authorList>
            <person name="Huang J."/>
            <person name="Baker B."/>
            <person name="Wang Y."/>
        </authorList>
    </citation>
    <scope>NUCLEOTIDE SEQUENCE [LARGE SCALE GENOMIC DNA]</scope>
    <source>
        <strain evidence="2">B3_TA06</strain>
    </source>
</reference>